<dbReference type="STRING" id="337451.A0A443N420"/>
<dbReference type="InterPro" id="IPR019557">
    <property type="entry name" value="AminoTfrase-like_pln_mobile"/>
</dbReference>
<dbReference type="Pfam" id="PF10536">
    <property type="entry name" value="PMD"/>
    <property type="match status" value="1"/>
</dbReference>
<feature type="domain" description="Aminotransferase-like plant mobile" evidence="2">
    <location>
        <begin position="14"/>
        <end position="99"/>
    </location>
</feature>
<dbReference type="EMBL" id="QPKB01000001">
    <property type="protein sequence ID" value="RWR73278.1"/>
    <property type="molecule type" value="Genomic_DNA"/>
</dbReference>
<evidence type="ECO:0000313" key="4">
    <source>
        <dbReference type="Proteomes" id="UP000283530"/>
    </source>
</evidence>
<feature type="region of interest" description="Disordered" evidence="1">
    <location>
        <begin position="93"/>
        <end position="121"/>
    </location>
</feature>
<feature type="compositionally biased region" description="Basic residues" evidence="1">
    <location>
        <begin position="104"/>
        <end position="116"/>
    </location>
</feature>
<organism evidence="3 4">
    <name type="scientific">Cinnamomum micranthum f. kanehirae</name>
    <dbReference type="NCBI Taxonomy" id="337451"/>
    <lineage>
        <taxon>Eukaryota</taxon>
        <taxon>Viridiplantae</taxon>
        <taxon>Streptophyta</taxon>
        <taxon>Embryophyta</taxon>
        <taxon>Tracheophyta</taxon>
        <taxon>Spermatophyta</taxon>
        <taxon>Magnoliopsida</taxon>
        <taxon>Magnoliidae</taxon>
        <taxon>Laurales</taxon>
        <taxon>Lauraceae</taxon>
        <taxon>Cinnamomum</taxon>
    </lineage>
</organism>
<sequence length="133" mass="15544">MQVVAGGRSFAQQRSETNTFHFPSGEATIILEDIAYIYGLPIDGPPVIGRTYTHYEIDNLYQEPLGVVPQKKEDYNRVSLKFTWLERDFRSTPKELREREKTKQKGKKKSKGQPKKKMTEAEEMCRTHAFFLW</sequence>
<proteinExistence type="predicted"/>
<dbReference type="PANTHER" id="PTHR46033:SF8">
    <property type="entry name" value="PROTEIN MAINTENANCE OF MERISTEMS-LIKE"/>
    <property type="match status" value="1"/>
</dbReference>
<accession>A0A443N420</accession>
<gene>
    <name evidence="3" type="ORF">CKAN_00154400</name>
</gene>
<evidence type="ECO:0000256" key="1">
    <source>
        <dbReference type="SAM" id="MobiDB-lite"/>
    </source>
</evidence>
<dbReference type="GO" id="GO:0010073">
    <property type="term" value="P:meristem maintenance"/>
    <property type="evidence" value="ECO:0007669"/>
    <property type="project" value="InterPro"/>
</dbReference>
<dbReference type="InterPro" id="IPR044824">
    <property type="entry name" value="MAIN-like"/>
</dbReference>
<dbReference type="AlphaFoldDB" id="A0A443N420"/>
<comment type="caution">
    <text evidence="3">The sequence shown here is derived from an EMBL/GenBank/DDBJ whole genome shotgun (WGS) entry which is preliminary data.</text>
</comment>
<protein>
    <submittedName>
        <fullName evidence="3">Serine/threonine-protein phosphatase 7 long form</fullName>
    </submittedName>
</protein>
<dbReference type="OrthoDB" id="1937804at2759"/>
<keyword evidence="4" id="KW-1185">Reference proteome</keyword>
<feature type="compositionally biased region" description="Basic and acidic residues" evidence="1">
    <location>
        <begin position="93"/>
        <end position="103"/>
    </location>
</feature>
<dbReference type="PANTHER" id="PTHR46033">
    <property type="entry name" value="PROTEIN MAIN-LIKE 2"/>
    <property type="match status" value="1"/>
</dbReference>
<evidence type="ECO:0000259" key="2">
    <source>
        <dbReference type="Pfam" id="PF10536"/>
    </source>
</evidence>
<dbReference type="Proteomes" id="UP000283530">
    <property type="component" value="Unassembled WGS sequence"/>
</dbReference>
<evidence type="ECO:0000313" key="3">
    <source>
        <dbReference type="EMBL" id="RWR73278.1"/>
    </source>
</evidence>
<reference evidence="3 4" key="1">
    <citation type="journal article" date="2019" name="Nat. Plants">
        <title>Stout camphor tree genome fills gaps in understanding of flowering plant genome evolution.</title>
        <authorList>
            <person name="Chaw S.M."/>
            <person name="Liu Y.C."/>
            <person name="Wu Y.W."/>
            <person name="Wang H.Y."/>
            <person name="Lin C.I."/>
            <person name="Wu C.S."/>
            <person name="Ke H.M."/>
            <person name="Chang L.Y."/>
            <person name="Hsu C.Y."/>
            <person name="Yang H.T."/>
            <person name="Sudianto E."/>
            <person name="Hsu M.H."/>
            <person name="Wu K.P."/>
            <person name="Wang L.N."/>
            <person name="Leebens-Mack J.H."/>
            <person name="Tsai I.J."/>
        </authorList>
    </citation>
    <scope>NUCLEOTIDE SEQUENCE [LARGE SCALE GENOMIC DNA]</scope>
    <source>
        <strain evidence="4">cv. Chaw 1501</strain>
        <tissue evidence="3">Young leaves</tissue>
    </source>
</reference>
<name>A0A443N420_9MAGN</name>